<dbReference type="RefSeq" id="WP_211350288.1">
    <property type="nucleotide sequence ID" value="NZ_BMPV01000001.1"/>
</dbReference>
<gene>
    <name evidence="4" type="ORF">FHX40_3153</name>
</gene>
<organism evidence="4 5">
    <name type="scientific">Thermopolyspora flexuosa</name>
    <dbReference type="NCBI Taxonomy" id="103836"/>
    <lineage>
        <taxon>Bacteria</taxon>
        <taxon>Bacillati</taxon>
        <taxon>Actinomycetota</taxon>
        <taxon>Actinomycetes</taxon>
        <taxon>Streptosporangiales</taxon>
        <taxon>Streptosporangiaceae</taxon>
        <taxon>Thermopolyspora</taxon>
    </lineage>
</organism>
<evidence type="ECO:0000256" key="1">
    <source>
        <dbReference type="ARBA" id="ARBA00022679"/>
    </source>
</evidence>
<name>A0A543J0S3_9ACTN</name>
<dbReference type="Gene3D" id="3.40.1190.20">
    <property type="match status" value="1"/>
</dbReference>
<dbReference type="EMBL" id="VFPQ01000001">
    <property type="protein sequence ID" value="TQM76419.1"/>
    <property type="molecule type" value="Genomic_DNA"/>
</dbReference>
<evidence type="ECO:0000256" key="2">
    <source>
        <dbReference type="ARBA" id="ARBA00022777"/>
    </source>
</evidence>
<comment type="caution">
    <text evidence="4">The sequence shown here is derived from an EMBL/GenBank/DDBJ whole genome shotgun (WGS) entry which is preliminary data.</text>
</comment>
<dbReference type="GO" id="GO:0016301">
    <property type="term" value="F:kinase activity"/>
    <property type="evidence" value="ECO:0007669"/>
    <property type="project" value="UniProtKB-KW"/>
</dbReference>
<dbReference type="AlphaFoldDB" id="A0A543J0S3"/>
<evidence type="ECO:0000313" key="4">
    <source>
        <dbReference type="EMBL" id="TQM76419.1"/>
    </source>
</evidence>
<dbReference type="PANTHER" id="PTHR10584">
    <property type="entry name" value="SUGAR KINASE"/>
    <property type="match status" value="1"/>
</dbReference>
<dbReference type="CDD" id="cd01166">
    <property type="entry name" value="KdgK"/>
    <property type="match status" value="1"/>
</dbReference>
<dbReference type="PANTHER" id="PTHR10584:SF166">
    <property type="entry name" value="RIBOKINASE"/>
    <property type="match status" value="1"/>
</dbReference>
<dbReference type="InterPro" id="IPR029056">
    <property type="entry name" value="Ribokinase-like"/>
</dbReference>
<evidence type="ECO:0000313" key="5">
    <source>
        <dbReference type="Proteomes" id="UP000319213"/>
    </source>
</evidence>
<dbReference type="GO" id="GO:0005829">
    <property type="term" value="C:cytosol"/>
    <property type="evidence" value="ECO:0007669"/>
    <property type="project" value="TreeGrafter"/>
</dbReference>
<keyword evidence="1" id="KW-0808">Transferase</keyword>
<dbReference type="Proteomes" id="UP000319213">
    <property type="component" value="Unassembled WGS sequence"/>
</dbReference>
<dbReference type="InterPro" id="IPR011611">
    <property type="entry name" value="PfkB_dom"/>
</dbReference>
<keyword evidence="5" id="KW-1185">Reference proteome</keyword>
<protein>
    <submittedName>
        <fullName evidence="4">2-dehydro-3-deoxygluconokinase</fullName>
    </submittedName>
</protein>
<dbReference type="Pfam" id="PF00294">
    <property type="entry name" value="PfkB"/>
    <property type="match status" value="1"/>
</dbReference>
<sequence>MDVVVIGEPLVEFSAARPLTEAVDFRLSFSGDALNAAVAAAAAGAHVALVTRVGRDEFGERLVAFAAAHGVDTRWMRPGDGPTGAYAVGADPTGERAFAYLRAASAASRMTPAVLDDVPLDATRVLLVSGITAAISPTCDDLVRQAVRRVRESGGQVVYDPNFRSRLTTAQAARATLAAVAPQATLLTPSCPGDSTALLDTADPAEAARACHRLGAPAVAVTQGPDGVLLSTTDEPPVTIPAFPAREIVDQTGAGDAFAGTLAARLARGEPLPAAIRAGMAAAAISLSGQGGTGRIATPAEVDELLRMPLPPAAGRDRARSSS</sequence>
<accession>A0A543J0S3</accession>
<evidence type="ECO:0000259" key="3">
    <source>
        <dbReference type="Pfam" id="PF00294"/>
    </source>
</evidence>
<reference evidence="4 5" key="1">
    <citation type="submission" date="2019-06" db="EMBL/GenBank/DDBJ databases">
        <title>Sequencing the genomes of 1000 actinobacteria strains.</title>
        <authorList>
            <person name="Klenk H.-P."/>
        </authorList>
    </citation>
    <scope>NUCLEOTIDE SEQUENCE [LARGE SCALE GENOMIC DNA]</scope>
    <source>
        <strain evidence="4 5">DSM 43186</strain>
    </source>
</reference>
<dbReference type="SUPFAM" id="SSF53613">
    <property type="entry name" value="Ribokinase-like"/>
    <property type="match status" value="1"/>
</dbReference>
<keyword evidence="2 4" id="KW-0418">Kinase</keyword>
<feature type="domain" description="Carbohydrate kinase PfkB" evidence="3">
    <location>
        <begin position="3"/>
        <end position="293"/>
    </location>
</feature>
<proteinExistence type="predicted"/>